<evidence type="ECO:0000259" key="3">
    <source>
        <dbReference type="PROSITE" id="PS50089"/>
    </source>
</evidence>
<dbReference type="Gramene" id="Tc06v2_t003740.1">
    <property type="protein sequence ID" value="Tc06v2_p003740.1"/>
    <property type="gene ID" value="Tc06v2_g003740"/>
</dbReference>
<dbReference type="GeneID" id="18595483"/>
<sequence length="814" mass="86519">MSYLNSKQTTNMGHGKSNNVDKIPTFSPQLQNTEEIGFQSLSNEAVCFAGLTGVETVDAPLNELSHFPSSHLGDMSLKGIDWMIHGSQLDSYQNFMVHPHVMNGTGYVPSQYSTLENIASNTGGLQMGMQGAKVYNSKPQSIGNFMSCGSRAPLLCGAQDGREMGSNNNLVDCVVQSDYPETLDGSFLTLGVGVNTESRSKANALSRDFIGKIDGAIKMQLNPSHVQSGYESSFSPDFRMAVALSDNQTYAGGFSSIEENAVGLSSLKHNLDGLHSIVQNAGESSNVSAFAGTVQNAGESSNVSAFAGPVQNVDSCSLSEYHLGVSDSTSSNFSLSTSQMLPMPQSHVSHPLLTPDDQKFCTGFANIDPFHGLSGVSPNIVHISSQSGLPPNQSFLGLPGGSPIVHGSSQFGLPPNEGFHSLCCESQIVHSSRQSGLPVQAQHRMAPWPSLSSYMTSKYATLASDQLQKCNMGSIPCFQWGTSVASPVLGNIESTSNQYQSAVWQHYPAHHGGANQTVENAPFSKRIEDCLTQIKFFPFGTAAFTRSNHVDQLFACDGGASQVSTTIPFSKNSGNKLSASDGTAAEVVSITPSFKNIGVQPSSTGQVISFSRESGPANLLAGPSRKRKAAQSPPATPQVQIKKTRSAKPSIRSSTLYRARDAPFVSPLPPVVSQGAPVPSLTQSTSTVPPVKLTARPLPPLAYKGPSLPSLSQVTPAYAPLTRTAPVPPSARMSHPPRIKWQDPELLQLSGHNCLLCKRDLSYAPEGPVFQPALPPPVAVLSCGHCFHDLCLERITPKDEADNPPCIPCVISES</sequence>
<dbReference type="Proteomes" id="UP000694886">
    <property type="component" value="Chromosome 6"/>
</dbReference>
<gene>
    <name evidence="5" type="primary">LOC18595483</name>
</gene>
<dbReference type="AlphaFoldDB" id="A0AB32WJI9"/>
<dbReference type="KEGG" id="tcc:18595483"/>
<name>A0AB32WJI9_THECC</name>
<organism evidence="4 5">
    <name type="scientific">Theobroma cacao</name>
    <name type="common">Cacao</name>
    <name type="synonym">Cocoa</name>
    <dbReference type="NCBI Taxonomy" id="3641"/>
    <lineage>
        <taxon>Eukaryota</taxon>
        <taxon>Viridiplantae</taxon>
        <taxon>Streptophyta</taxon>
        <taxon>Embryophyta</taxon>
        <taxon>Tracheophyta</taxon>
        <taxon>Spermatophyta</taxon>
        <taxon>Magnoliopsida</taxon>
        <taxon>eudicotyledons</taxon>
        <taxon>Gunneridae</taxon>
        <taxon>Pentapetalae</taxon>
        <taxon>rosids</taxon>
        <taxon>malvids</taxon>
        <taxon>Malvales</taxon>
        <taxon>Malvaceae</taxon>
        <taxon>Byttnerioideae</taxon>
        <taxon>Theobroma</taxon>
    </lineage>
</organism>
<evidence type="ECO:0000313" key="4">
    <source>
        <dbReference type="Proteomes" id="UP000694886"/>
    </source>
</evidence>
<proteinExistence type="predicted"/>
<accession>A0AB32WJI9</accession>
<dbReference type="PROSITE" id="PS50089">
    <property type="entry name" value="ZF_RING_2"/>
    <property type="match status" value="1"/>
</dbReference>
<dbReference type="InterPro" id="IPR001841">
    <property type="entry name" value="Znf_RING"/>
</dbReference>
<evidence type="ECO:0000256" key="1">
    <source>
        <dbReference type="PROSITE-ProRule" id="PRU00175"/>
    </source>
</evidence>
<reference evidence="4" key="1">
    <citation type="journal article" date="1997" name="Nucleic Acids Res.">
        <title>tRNAscan-SE: a program for improved detection of transfer RNA genes in genomic sequence.</title>
        <authorList>
            <person name="Lowe T.M."/>
            <person name="Eddy S.R."/>
        </authorList>
    </citation>
    <scope>NUCLEOTIDE SEQUENCE [LARGE SCALE GENOMIC DNA]</scope>
    <source>
        <strain evidence="4">r\B97-61/B2</strain>
    </source>
</reference>
<feature type="domain" description="RING-type" evidence="3">
    <location>
        <begin position="754"/>
        <end position="809"/>
    </location>
</feature>
<feature type="region of interest" description="Disordered" evidence="2">
    <location>
        <begin position="1"/>
        <end position="25"/>
    </location>
</feature>
<dbReference type="GO" id="GO:0008270">
    <property type="term" value="F:zinc ion binding"/>
    <property type="evidence" value="ECO:0007669"/>
    <property type="project" value="UniProtKB-KW"/>
</dbReference>
<keyword evidence="1" id="KW-0863">Zinc-finger</keyword>
<evidence type="ECO:0000256" key="2">
    <source>
        <dbReference type="SAM" id="MobiDB-lite"/>
    </source>
</evidence>
<keyword evidence="1" id="KW-0862">Zinc</keyword>
<keyword evidence="1" id="KW-0479">Metal-binding</keyword>
<evidence type="ECO:0000313" key="5">
    <source>
        <dbReference type="RefSeq" id="XP_017977996.1"/>
    </source>
</evidence>
<dbReference type="PANTHER" id="PTHR31150">
    <property type="entry name" value="EXPRESSED PROTEIN"/>
    <property type="match status" value="1"/>
</dbReference>
<reference evidence="5" key="2">
    <citation type="submission" date="2025-08" db="UniProtKB">
        <authorList>
            <consortium name="RefSeq"/>
        </authorList>
    </citation>
    <scope>IDENTIFICATION</scope>
</reference>
<protein>
    <submittedName>
        <fullName evidence="5">Uncharacterized protein LOC18595483 isoform X1</fullName>
    </submittedName>
</protein>
<dbReference type="RefSeq" id="XP_017977996.1">
    <property type="nucleotide sequence ID" value="XM_018122507.1"/>
</dbReference>
<dbReference type="PANTHER" id="PTHR31150:SF6">
    <property type="entry name" value="ZINC ION BINDING PROTEIN"/>
    <property type="match status" value="1"/>
</dbReference>
<feature type="region of interest" description="Disordered" evidence="2">
    <location>
        <begin position="614"/>
        <end position="653"/>
    </location>
</feature>